<evidence type="ECO:0000313" key="1">
    <source>
        <dbReference type="EMBL" id="KGA14161.1"/>
    </source>
</evidence>
<protein>
    <submittedName>
        <fullName evidence="1">Uncharacterized protein</fullName>
    </submittedName>
</protein>
<dbReference type="EMBL" id="JNSK01000139">
    <property type="protein sequence ID" value="KGA14161.1"/>
    <property type="molecule type" value="Genomic_DNA"/>
</dbReference>
<comment type="caution">
    <text evidence="1">The sequence shown here is derived from an EMBL/GenBank/DDBJ whole genome shotgun (WGS) entry which is preliminary data.</text>
</comment>
<proteinExistence type="predicted"/>
<dbReference type="AlphaFoldDB" id="A0A094QIE6"/>
<sequence>MKIRLIVASALTLIAALLPASSQAADDRFFQYGPSDVINPDGLNAYFDITSVQVALTSNGYIQFYIKILPGVDPKKFTGEAYVGILINTDGKPGNDYAFTSVDISYYGSSRSTLKVFDIRTEQTSEVSNCDGTTWITSTNDAVGFEIRASCIKAPISAEITGFANDGVVRDYSPEFGEVFKIKTNYLSTKVCSAKNKDAKFVFNRIQYVCNQKNGKWIWVDFAPIAAAKSKYLTEKAFYLCGLNTKTLGAELTDKGKTLALDHVFKFFVSDAEFACVTSKIGMPSSVRSKMSMTRALDGIQSAKFGKISADWSYHPDDGLTVTFTYN</sequence>
<name>A0A094QIE6_9ZZZZ</name>
<organism evidence="1">
    <name type="scientific">freshwater metagenome</name>
    <dbReference type="NCBI Taxonomy" id="449393"/>
    <lineage>
        <taxon>unclassified sequences</taxon>
        <taxon>metagenomes</taxon>
        <taxon>ecological metagenomes</taxon>
    </lineage>
</organism>
<gene>
    <name evidence="1" type="ORF">GM50_20520</name>
</gene>
<reference evidence="1" key="1">
    <citation type="submission" date="2014-05" db="EMBL/GenBank/DDBJ databases">
        <title>Key roles for freshwater Actinobacteria revealed by deep metagenomic sequencing.</title>
        <authorList>
            <person name="Ghai R."/>
            <person name="Mizuno C.M."/>
            <person name="Picazo A."/>
            <person name="Camacho A."/>
            <person name="Rodriguez-Valera F."/>
        </authorList>
    </citation>
    <scope>NUCLEOTIDE SEQUENCE</scope>
</reference>
<accession>A0A094QIE6</accession>